<feature type="transmembrane region" description="Helical" evidence="17">
    <location>
        <begin position="7"/>
        <end position="24"/>
    </location>
</feature>
<evidence type="ECO:0000256" key="10">
    <source>
        <dbReference type="ARBA" id="ARBA00023098"/>
    </source>
</evidence>
<dbReference type="InterPro" id="IPR048254">
    <property type="entry name" value="CDP_ALCOHOL_P_TRANSF_CS"/>
</dbReference>
<evidence type="ECO:0000256" key="1">
    <source>
        <dbReference type="ARBA" id="ARBA00004141"/>
    </source>
</evidence>
<evidence type="ECO:0000256" key="16">
    <source>
        <dbReference type="RuleBase" id="RU003750"/>
    </source>
</evidence>
<reference evidence="19" key="2">
    <citation type="submission" date="2021-02" db="EMBL/GenBank/DDBJ databases">
        <title>Sulfurospirillum tamanensis sp. nov.</title>
        <authorList>
            <person name="Merkel A.Y."/>
        </authorList>
    </citation>
    <scope>NUCLEOTIDE SEQUENCE [LARGE SCALE GENOMIC DNA]</scope>
    <source>
        <strain evidence="19">T05b</strain>
    </source>
</reference>
<organism evidence="18 19">
    <name type="scientific">Sulfurospirillum tamanense</name>
    <dbReference type="NCBI Taxonomy" id="2813362"/>
    <lineage>
        <taxon>Bacteria</taxon>
        <taxon>Pseudomonadati</taxon>
        <taxon>Campylobacterota</taxon>
        <taxon>Epsilonproteobacteria</taxon>
        <taxon>Campylobacterales</taxon>
        <taxon>Sulfurospirillaceae</taxon>
        <taxon>Sulfurospirillum</taxon>
    </lineage>
</organism>
<dbReference type="GO" id="GO:0008444">
    <property type="term" value="F:CDP-diacylglycerol-glycerol-3-phosphate 3-phosphatidyltransferase activity"/>
    <property type="evidence" value="ECO:0007669"/>
    <property type="project" value="UniProtKB-EC"/>
</dbReference>
<dbReference type="InterPro" id="IPR050324">
    <property type="entry name" value="CDP-alcohol_PTase-I"/>
</dbReference>
<evidence type="ECO:0000256" key="4">
    <source>
        <dbReference type="ARBA" id="ARBA00013170"/>
    </source>
</evidence>
<comment type="caution">
    <text evidence="18">The sequence shown here is derived from an EMBL/GenBank/DDBJ whole genome shotgun (WGS) entry which is preliminary data.</text>
</comment>
<dbReference type="EMBL" id="JAFHKK010000008">
    <property type="protein sequence ID" value="MBN2964134.1"/>
    <property type="molecule type" value="Genomic_DNA"/>
</dbReference>
<evidence type="ECO:0000256" key="7">
    <source>
        <dbReference type="ARBA" id="ARBA00022679"/>
    </source>
</evidence>
<evidence type="ECO:0000256" key="13">
    <source>
        <dbReference type="ARBA" id="ARBA00023264"/>
    </source>
</evidence>
<dbReference type="NCBIfam" id="TIGR00560">
    <property type="entry name" value="pgsA"/>
    <property type="match status" value="1"/>
</dbReference>
<evidence type="ECO:0000256" key="3">
    <source>
        <dbReference type="ARBA" id="ARBA00010441"/>
    </source>
</evidence>
<keyword evidence="13" id="KW-1208">Phospholipid metabolism</keyword>
<evidence type="ECO:0000256" key="2">
    <source>
        <dbReference type="ARBA" id="ARBA00005042"/>
    </source>
</evidence>
<reference evidence="18 19" key="3">
    <citation type="submission" date="2021-02" db="EMBL/GenBank/DDBJ databases">
        <authorList>
            <person name="Merkel A.Y."/>
        </authorList>
    </citation>
    <scope>NUCLEOTIDE SEQUENCE [LARGE SCALE GENOMIC DNA]</scope>
    <source>
        <strain evidence="18 19">T05b</strain>
    </source>
</reference>
<evidence type="ECO:0000256" key="17">
    <source>
        <dbReference type="SAM" id="Phobius"/>
    </source>
</evidence>
<proteinExistence type="inferred from homology"/>
<comment type="similarity">
    <text evidence="3 16">Belongs to the CDP-alcohol phosphatidyltransferase class-I family.</text>
</comment>
<reference evidence="18 19" key="1">
    <citation type="submission" date="2021-02" db="EMBL/GenBank/DDBJ databases">
        <title>Sulfurospirillum tamanensis sp. nov.</title>
        <authorList>
            <person name="Frolova A."/>
            <person name="Merkel A."/>
            <person name="Slobodkin A."/>
        </authorList>
    </citation>
    <scope>NUCLEOTIDE SEQUENCE [LARGE SCALE GENOMIC DNA]</scope>
    <source>
        <strain evidence="18 19">T05b</strain>
    </source>
</reference>
<comment type="pathway">
    <text evidence="2">Phospholipid metabolism; phosphatidylglycerol biosynthesis; phosphatidylglycerol from CDP-diacylglycerol: step 1/2.</text>
</comment>
<evidence type="ECO:0000256" key="8">
    <source>
        <dbReference type="ARBA" id="ARBA00022692"/>
    </source>
</evidence>
<dbReference type="Gene3D" id="1.20.120.1760">
    <property type="match status" value="1"/>
</dbReference>
<keyword evidence="10" id="KW-0443">Lipid metabolism</keyword>
<dbReference type="PANTHER" id="PTHR14269">
    <property type="entry name" value="CDP-DIACYLGLYCEROL--GLYCEROL-3-PHOSPHATE 3-PHOSPHATIDYLTRANSFERASE-RELATED"/>
    <property type="match status" value="1"/>
</dbReference>
<evidence type="ECO:0000256" key="5">
    <source>
        <dbReference type="ARBA" id="ARBA00014944"/>
    </source>
</evidence>
<dbReference type="PANTHER" id="PTHR14269:SF62">
    <property type="entry name" value="CDP-DIACYLGLYCEROL--GLYCEROL-3-PHOSPHATE 3-PHOSPHATIDYLTRANSFERASE 1, CHLOROPLASTIC"/>
    <property type="match status" value="1"/>
</dbReference>
<keyword evidence="12" id="KW-0594">Phospholipid biosynthesis</keyword>
<feature type="transmembrane region" description="Helical" evidence="17">
    <location>
        <begin position="77"/>
        <end position="93"/>
    </location>
</feature>
<dbReference type="EC" id="2.7.8.5" evidence="4 15"/>
<protein>
    <recommendedName>
        <fullName evidence="5 15">CDP-diacylglycerol--glycerol-3-phosphate 3-phosphatidyltransferase</fullName>
        <ecNumber evidence="4 15">2.7.8.5</ecNumber>
    </recommendedName>
</protein>
<dbReference type="InterPro" id="IPR004570">
    <property type="entry name" value="Phosphatidylglycerol_P_synth"/>
</dbReference>
<comment type="subcellular location">
    <subcellularLocation>
        <location evidence="1">Membrane</location>
        <topology evidence="1">Multi-pass membrane protein</topology>
    </subcellularLocation>
</comment>
<feature type="transmembrane region" description="Helical" evidence="17">
    <location>
        <begin position="139"/>
        <end position="160"/>
    </location>
</feature>
<dbReference type="RefSeq" id="WP_205458747.1">
    <property type="nucleotide sequence ID" value="NZ_JAFHKK010000008.1"/>
</dbReference>
<evidence type="ECO:0000256" key="6">
    <source>
        <dbReference type="ARBA" id="ARBA00022516"/>
    </source>
</evidence>
<keyword evidence="11 17" id="KW-0472">Membrane</keyword>
<keyword evidence="8 17" id="KW-0812">Transmembrane</keyword>
<feature type="transmembrane region" description="Helical" evidence="17">
    <location>
        <begin position="36"/>
        <end position="56"/>
    </location>
</feature>
<keyword evidence="9 17" id="KW-1133">Transmembrane helix</keyword>
<dbReference type="PIRSF" id="PIRSF000847">
    <property type="entry name" value="Phos_ph_gly_syn"/>
    <property type="match status" value="1"/>
</dbReference>
<dbReference type="Pfam" id="PF01066">
    <property type="entry name" value="CDP-OH_P_transf"/>
    <property type="match status" value="1"/>
</dbReference>
<gene>
    <name evidence="18" type="primary">pgsA</name>
    <name evidence="18" type="ORF">JWV37_05035</name>
</gene>
<evidence type="ECO:0000313" key="19">
    <source>
        <dbReference type="Proteomes" id="UP000703590"/>
    </source>
</evidence>
<evidence type="ECO:0000313" key="18">
    <source>
        <dbReference type="EMBL" id="MBN2964134.1"/>
    </source>
</evidence>
<keyword evidence="19" id="KW-1185">Reference proteome</keyword>
<dbReference type="InterPro" id="IPR043130">
    <property type="entry name" value="CDP-OH_PTrfase_TM_dom"/>
</dbReference>
<accession>A0ABS2WSI2</accession>
<evidence type="ECO:0000256" key="14">
    <source>
        <dbReference type="ARBA" id="ARBA00048586"/>
    </source>
</evidence>
<evidence type="ECO:0000256" key="15">
    <source>
        <dbReference type="NCBIfam" id="TIGR00560"/>
    </source>
</evidence>
<keyword evidence="7 16" id="KW-0808">Transferase</keyword>
<sequence>MLNLPNFLALLRVVMATVMFVFLIERDATFFQGIHTSWLDFFAAFVFVLAAATDFFDGYIAREWNQMTKLGAILDPLADKMLILAAFLGLLLLDRASAWAIYLILTREFFITGLRVMAASEGKNIAASMAGKVKTVFQMIAIGLLIMNWPLATLCLWIAVGLTLYSGFEYIIGYTKNTKEGTC</sequence>
<evidence type="ECO:0000256" key="9">
    <source>
        <dbReference type="ARBA" id="ARBA00022989"/>
    </source>
</evidence>
<dbReference type="InterPro" id="IPR000462">
    <property type="entry name" value="CDP-OH_P_trans"/>
</dbReference>
<comment type="catalytic activity">
    <reaction evidence="14">
        <text>a CDP-1,2-diacyl-sn-glycerol + sn-glycerol 3-phosphate = a 1,2-diacyl-sn-glycero-3-phospho-(1'-sn-glycero-3'-phosphate) + CMP + H(+)</text>
        <dbReference type="Rhea" id="RHEA:12593"/>
        <dbReference type="ChEBI" id="CHEBI:15378"/>
        <dbReference type="ChEBI" id="CHEBI:57597"/>
        <dbReference type="ChEBI" id="CHEBI:58332"/>
        <dbReference type="ChEBI" id="CHEBI:60110"/>
        <dbReference type="ChEBI" id="CHEBI:60377"/>
        <dbReference type="EC" id="2.7.8.5"/>
    </reaction>
</comment>
<dbReference type="Proteomes" id="UP000703590">
    <property type="component" value="Unassembled WGS sequence"/>
</dbReference>
<evidence type="ECO:0000256" key="11">
    <source>
        <dbReference type="ARBA" id="ARBA00023136"/>
    </source>
</evidence>
<evidence type="ECO:0000256" key="12">
    <source>
        <dbReference type="ARBA" id="ARBA00023209"/>
    </source>
</evidence>
<dbReference type="PROSITE" id="PS00379">
    <property type="entry name" value="CDP_ALCOHOL_P_TRANSF"/>
    <property type="match status" value="1"/>
</dbReference>
<keyword evidence="6" id="KW-0444">Lipid biosynthesis</keyword>
<name>A0ABS2WSI2_9BACT</name>